<gene>
    <name evidence="2" type="ORF">Pfra01_002494700</name>
</gene>
<dbReference type="Proteomes" id="UP001165121">
    <property type="component" value="Unassembled WGS sequence"/>
</dbReference>
<sequence>MVAGTKKRGSDVGGGDRVSDRALGNKARINESGERSLDHFVSPVKRIKLSLKSQEAAVVAKSVISKVFLPMTPETLRASPPVGLIRSLNQAFKT</sequence>
<feature type="region of interest" description="Disordered" evidence="1">
    <location>
        <begin position="1"/>
        <end position="30"/>
    </location>
</feature>
<name>A0A9W6YAA2_9STRA</name>
<evidence type="ECO:0000313" key="2">
    <source>
        <dbReference type="EMBL" id="GMF58139.1"/>
    </source>
</evidence>
<protein>
    <submittedName>
        <fullName evidence="2">Unnamed protein product</fullName>
    </submittedName>
</protein>
<proteinExistence type="predicted"/>
<reference evidence="2" key="1">
    <citation type="submission" date="2023-04" db="EMBL/GenBank/DDBJ databases">
        <title>Phytophthora fragariaefolia NBRC 109709.</title>
        <authorList>
            <person name="Ichikawa N."/>
            <person name="Sato H."/>
            <person name="Tonouchi N."/>
        </authorList>
    </citation>
    <scope>NUCLEOTIDE SEQUENCE</scope>
    <source>
        <strain evidence="2">NBRC 109709</strain>
    </source>
</reference>
<keyword evidence="3" id="KW-1185">Reference proteome</keyword>
<accession>A0A9W6YAA2</accession>
<organism evidence="2 3">
    <name type="scientific">Phytophthora fragariaefolia</name>
    <dbReference type="NCBI Taxonomy" id="1490495"/>
    <lineage>
        <taxon>Eukaryota</taxon>
        <taxon>Sar</taxon>
        <taxon>Stramenopiles</taxon>
        <taxon>Oomycota</taxon>
        <taxon>Peronosporomycetes</taxon>
        <taxon>Peronosporales</taxon>
        <taxon>Peronosporaceae</taxon>
        <taxon>Phytophthora</taxon>
    </lineage>
</organism>
<evidence type="ECO:0000313" key="3">
    <source>
        <dbReference type="Proteomes" id="UP001165121"/>
    </source>
</evidence>
<evidence type="ECO:0000256" key="1">
    <source>
        <dbReference type="SAM" id="MobiDB-lite"/>
    </source>
</evidence>
<dbReference type="AlphaFoldDB" id="A0A9W6YAA2"/>
<comment type="caution">
    <text evidence="2">The sequence shown here is derived from an EMBL/GenBank/DDBJ whole genome shotgun (WGS) entry which is preliminary data.</text>
</comment>
<dbReference type="EMBL" id="BSXT01004527">
    <property type="protein sequence ID" value="GMF58139.1"/>
    <property type="molecule type" value="Genomic_DNA"/>
</dbReference>